<reference evidence="1 2" key="1">
    <citation type="submission" date="2019-11" db="EMBL/GenBank/DDBJ databases">
        <title>Type strains purchased from KCTC, JCM and DSMZ.</title>
        <authorList>
            <person name="Lu H."/>
        </authorList>
    </citation>
    <scope>NUCLEOTIDE SEQUENCE [LARGE SCALE GENOMIC DNA]</scope>
    <source>
        <strain evidence="1 2">KCTC 52429</strain>
    </source>
</reference>
<comment type="caution">
    <text evidence="1">The sequence shown here is derived from an EMBL/GenBank/DDBJ whole genome shotgun (WGS) entry which is preliminary data.</text>
</comment>
<proteinExistence type="predicted"/>
<protein>
    <submittedName>
        <fullName evidence="1">Uncharacterized protein</fullName>
    </submittedName>
</protein>
<evidence type="ECO:0000313" key="2">
    <source>
        <dbReference type="Proteomes" id="UP000430634"/>
    </source>
</evidence>
<dbReference type="Proteomes" id="UP000430634">
    <property type="component" value="Unassembled WGS sequence"/>
</dbReference>
<evidence type="ECO:0000313" key="1">
    <source>
        <dbReference type="EMBL" id="MTV51718.1"/>
    </source>
</evidence>
<dbReference type="EMBL" id="WNKZ01000005">
    <property type="protein sequence ID" value="MTV51718.1"/>
    <property type="molecule type" value="Genomic_DNA"/>
</dbReference>
<organism evidence="1 2">
    <name type="scientific">Pseudoduganella buxea</name>
    <dbReference type="NCBI Taxonomy" id="1949069"/>
    <lineage>
        <taxon>Bacteria</taxon>
        <taxon>Pseudomonadati</taxon>
        <taxon>Pseudomonadota</taxon>
        <taxon>Betaproteobacteria</taxon>
        <taxon>Burkholderiales</taxon>
        <taxon>Oxalobacteraceae</taxon>
        <taxon>Telluria group</taxon>
        <taxon>Pseudoduganella</taxon>
    </lineage>
</organism>
<sequence length="58" mass="6529">MSEMLRCVRGARFFFQEGMRKAPACSRRCAQRGTSVPMCGAIKNRRLREEAGGFGQQC</sequence>
<gene>
    <name evidence="1" type="ORF">GM672_03110</name>
</gene>
<dbReference type="AlphaFoldDB" id="A0A6I3SRJ2"/>
<name>A0A6I3SRJ2_9BURK</name>
<dbReference type="RefSeq" id="WP_155469066.1">
    <property type="nucleotide sequence ID" value="NZ_BMKG01000016.1"/>
</dbReference>
<accession>A0A6I3SRJ2</accession>